<dbReference type="GO" id="GO:0005737">
    <property type="term" value="C:cytoplasm"/>
    <property type="evidence" value="ECO:0007669"/>
    <property type="project" value="TreeGrafter"/>
</dbReference>
<protein>
    <recommendedName>
        <fullName evidence="3">Phospholipase/carboxylesterase/thioesterase domain-containing protein</fullName>
    </recommendedName>
</protein>
<proteinExistence type="inferred from homology"/>
<name>A0A383CGX0_9ZZZZ</name>
<gene>
    <name evidence="4" type="ORF">METZ01_LOCUS484163</name>
</gene>
<dbReference type="GO" id="GO:0008474">
    <property type="term" value="F:palmitoyl-(protein) hydrolase activity"/>
    <property type="evidence" value="ECO:0007669"/>
    <property type="project" value="TreeGrafter"/>
</dbReference>
<dbReference type="InterPro" id="IPR003140">
    <property type="entry name" value="PLipase/COase/thioEstase"/>
</dbReference>
<evidence type="ECO:0000259" key="3">
    <source>
        <dbReference type="Pfam" id="PF02230"/>
    </source>
</evidence>
<dbReference type="AlphaFoldDB" id="A0A383CGX0"/>
<sequence length="127" mass="13817">NMMPKLLAHVGNEGFLPEQTFMVGFSMGAGLSILAGSRLSYALGGIVPIAGFVKNSEQFKSGMTQQSLSTPFLIMQGSRDEIVSPDRAEMTVQLLADLGYNVRYESYDAGHKVPKEAMPVIREFIEG</sequence>
<evidence type="ECO:0000313" key="4">
    <source>
        <dbReference type="EMBL" id="SVE31309.1"/>
    </source>
</evidence>
<dbReference type="InterPro" id="IPR050565">
    <property type="entry name" value="LYPA1-2/EST-like"/>
</dbReference>
<feature type="domain" description="Phospholipase/carboxylesterase/thioesterase" evidence="3">
    <location>
        <begin position="4"/>
        <end position="126"/>
    </location>
</feature>
<evidence type="ECO:0000256" key="2">
    <source>
        <dbReference type="ARBA" id="ARBA00022801"/>
    </source>
</evidence>
<dbReference type="Pfam" id="PF02230">
    <property type="entry name" value="Abhydrolase_2"/>
    <property type="match status" value="1"/>
</dbReference>
<feature type="non-terminal residue" evidence="4">
    <location>
        <position position="1"/>
    </location>
</feature>
<evidence type="ECO:0000256" key="1">
    <source>
        <dbReference type="ARBA" id="ARBA00006499"/>
    </source>
</evidence>
<keyword evidence="2" id="KW-0378">Hydrolase</keyword>
<dbReference type="InterPro" id="IPR029058">
    <property type="entry name" value="AB_hydrolase_fold"/>
</dbReference>
<organism evidence="4">
    <name type="scientific">marine metagenome</name>
    <dbReference type="NCBI Taxonomy" id="408172"/>
    <lineage>
        <taxon>unclassified sequences</taxon>
        <taxon>metagenomes</taxon>
        <taxon>ecological metagenomes</taxon>
    </lineage>
</organism>
<dbReference type="GO" id="GO:0052689">
    <property type="term" value="F:carboxylic ester hydrolase activity"/>
    <property type="evidence" value="ECO:0007669"/>
    <property type="project" value="TreeGrafter"/>
</dbReference>
<comment type="similarity">
    <text evidence="1">Belongs to the AB hydrolase superfamily. AB hydrolase 2 family.</text>
</comment>
<dbReference type="SUPFAM" id="SSF53474">
    <property type="entry name" value="alpha/beta-Hydrolases"/>
    <property type="match status" value="1"/>
</dbReference>
<dbReference type="PANTHER" id="PTHR10655:SF17">
    <property type="entry name" value="LYSOPHOSPHOLIPASE-LIKE PROTEIN 1"/>
    <property type="match status" value="1"/>
</dbReference>
<accession>A0A383CGX0</accession>
<dbReference type="Gene3D" id="3.40.50.1820">
    <property type="entry name" value="alpha/beta hydrolase"/>
    <property type="match status" value="1"/>
</dbReference>
<dbReference type="EMBL" id="UINC01208658">
    <property type="protein sequence ID" value="SVE31309.1"/>
    <property type="molecule type" value="Genomic_DNA"/>
</dbReference>
<dbReference type="PANTHER" id="PTHR10655">
    <property type="entry name" value="LYSOPHOSPHOLIPASE-RELATED"/>
    <property type="match status" value="1"/>
</dbReference>
<reference evidence="4" key="1">
    <citation type="submission" date="2018-05" db="EMBL/GenBank/DDBJ databases">
        <authorList>
            <person name="Lanie J.A."/>
            <person name="Ng W.-L."/>
            <person name="Kazmierczak K.M."/>
            <person name="Andrzejewski T.M."/>
            <person name="Davidsen T.M."/>
            <person name="Wayne K.J."/>
            <person name="Tettelin H."/>
            <person name="Glass J.I."/>
            <person name="Rusch D."/>
            <person name="Podicherti R."/>
            <person name="Tsui H.-C.T."/>
            <person name="Winkler M.E."/>
        </authorList>
    </citation>
    <scope>NUCLEOTIDE SEQUENCE</scope>
</reference>